<dbReference type="InterPro" id="IPR017900">
    <property type="entry name" value="4Fe4S_Fe_S_CS"/>
</dbReference>
<dbReference type="InterPro" id="IPR013352">
    <property type="entry name" value="Fe_hydrogenase_subset"/>
</dbReference>
<dbReference type="SUPFAM" id="SSF53920">
    <property type="entry name" value="Fe-only hydrogenase"/>
    <property type="match status" value="1"/>
</dbReference>
<dbReference type="InterPro" id="IPR017896">
    <property type="entry name" value="4Fe4S_Fe-S-bd"/>
</dbReference>
<dbReference type="SMART" id="SM00902">
    <property type="entry name" value="Fe_hyd_SSU"/>
    <property type="match status" value="1"/>
</dbReference>
<evidence type="ECO:0000313" key="5">
    <source>
        <dbReference type="EMBL" id="KXA16788.1"/>
    </source>
</evidence>
<dbReference type="Proteomes" id="UP000070617">
    <property type="component" value="Unassembled WGS sequence"/>
</dbReference>
<dbReference type="Gene3D" id="3.40.50.1780">
    <property type="match status" value="1"/>
</dbReference>
<accession>A0A133NKH9</accession>
<dbReference type="PATRIC" id="fig|134605.3.peg.212"/>
<protein>
    <submittedName>
        <fullName evidence="5">Hydrogenase, Fe-only</fullName>
    </submittedName>
</protein>
<dbReference type="SUPFAM" id="SSF142984">
    <property type="entry name" value="Nqo1 middle domain-like"/>
    <property type="match status" value="1"/>
</dbReference>
<dbReference type="EMBL" id="LRPX01000006">
    <property type="protein sequence ID" value="KXA16788.1"/>
    <property type="molecule type" value="Genomic_DNA"/>
</dbReference>
<dbReference type="Gene3D" id="3.30.70.20">
    <property type="match status" value="1"/>
</dbReference>
<evidence type="ECO:0000256" key="1">
    <source>
        <dbReference type="ARBA" id="ARBA00022723"/>
    </source>
</evidence>
<dbReference type="InterPro" id="IPR037207">
    <property type="entry name" value="Nuop51_4Fe4S-bd_sf"/>
</dbReference>
<dbReference type="PANTHER" id="PTHR11615">
    <property type="entry name" value="NITRATE, FORMATE, IRON DEHYDROGENASE"/>
    <property type="match status" value="1"/>
</dbReference>
<evidence type="ECO:0000256" key="3">
    <source>
        <dbReference type="ARBA" id="ARBA00023014"/>
    </source>
</evidence>
<dbReference type="InterPro" id="IPR009016">
    <property type="entry name" value="Fe_hydrogenase"/>
</dbReference>
<proteinExistence type="predicted"/>
<dbReference type="GO" id="GO:0008901">
    <property type="term" value="F:ferredoxin hydrogenase activity"/>
    <property type="evidence" value="ECO:0007669"/>
    <property type="project" value="InterPro"/>
</dbReference>
<sequence>MEERMTAKKNILLQSALGSVFSISEQLSIETQTPETGTKVIVAGRVEKPGVVDIEEGMTLQDVINAVGGIKNKKQFKAAQFGIPFGGFLTSKHLDKPIDFSLFPENERNMIILSDEDCIISFSKFYIEFLQDMVSENDEKYAAYHQVTHEVERIGRILDRISKGKSNMRDVYLLRYLSDIIKTKLNQKHNMVLEIIDTFYDEIEEHVEDLKCPAGQCIHLLKFKITEKCIGCTACARVCPVQCITGAPKKRHFLDTSRCTHCGQCVSACPVGAIFEGDHTLKLLKDLATPKRLVVAQIAPAVRVAIGEAFGFEAGENVEKKLVAALKAIGFDYVFDTAWAADITIMEEASEFQERLERFYAEDPTVRLPILTSCCPAWVKFIEQNYPDMLDVPSTVKSPMQIFSTIAKDIWAKELGYEREKVTVVGIMPCLAKKYEAARFEFSRGDNYDTDYVISTRELIRIFKETGIDLKELEDEDFDNPLGQYSGAGIIFGRTGGVIEAATRSTIEMITGEKIPQIEFQELRGWEGFRIAELKIGHIELRIGIAHGLEEAAKMLDKIRSGEEFFHAIEIMACKGGCIGGGGQPKALKKQVILEKRAEGLNNIDRSLEIRTSHDNPMVKAIYEKYLDYPLSHKAHELLHTKYFNRTRRNHRQPSK</sequence>
<dbReference type="InterPro" id="IPR019554">
    <property type="entry name" value="Soluble_ligand-bd"/>
</dbReference>
<gene>
    <name evidence="5" type="ORF">HMPREF3206_00210</name>
</gene>
<evidence type="ECO:0000313" key="6">
    <source>
        <dbReference type="Proteomes" id="UP000070617"/>
    </source>
</evidence>
<dbReference type="Pfam" id="PF02256">
    <property type="entry name" value="Fe_hyd_SSU"/>
    <property type="match status" value="1"/>
</dbReference>
<keyword evidence="6" id="KW-1185">Reference proteome</keyword>
<dbReference type="Gene3D" id="3.40.950.10">
    <property type="entry name" value="Fe-only Hydrogenase (Larger Subunit), Chain L, domain 3"/>
    <property type="match status" value="1"/>
</dbReference>
<dbReference type="Pfam" id="PF12838">
    <property type="entry name" value="Fer4_7"/>
    <property type="match status" value="1"/>
</dbReference>
<comment type="caution">
    <text evidence="5">The sequence shown here is derived from an EMBL/GenBank/DDBJ whole genome shotgun (WGS) entry which is preliminary data.</text>
</comment>
<dbReference type="Pfam" id="PF10531">
    <property type="entry name" value="SLBB"/>
    <property type="match status" value="1"/>
</dbReference>
<dbReference type="SUPFAM" id="SSF140490">
    <property type="entry name" value="Nqo1C-terminal domain-like"/>
    <property type="match status" value="1"/>
</dbReference>
<dbReference type="Gene3D" id="4.10.260.20">
    <property type="entry name" value="Iron hydrogenase, small subunit"/>
    <property type="match status" value="1"/>
</dbReference>
<name>A0A133NKH9_9FUSO</name>
<dbReference type="NCBIfam" id="TIGR02512">
    <property type="entry name" value="FeFe_hydrog_A"/>
    <property type="match status" value="1"/>
</dbReference>
<keyword evidence="1" id="KW-0479">Metal-binding</keyword>
<feature type="domain" description="4Fe-4S ferredoxin-type" evidence="4">
    <location>
        <begin position="250"/>
        <end position="279"/>
    </location>
</feature>
<dbReference type="Pfam" id="PF02906">
    <property type="entry name" value="Fe_hyd_lg_C"/>
    <property type="match status" value="1"/>
</dbReference>
<dbReference type="InterPro" id="IPR050340">
    <property type="entry name" value="Cytosolic_Fe-S_CAF"/>
</dbReference>
<keyword evidence="3" id="KW-0411">Iron-sulfur</keyword>
<dbReference type="GO" id="GO:0005506">
    <property type="term" value="F:iron ion binding"/>
    <property type="evidence" value="ECO:0007669"/>
    <property type="project" value="InterPro"/>
</dbReference>
<evidence type="ECO:0000256" key="2">
    <source>
        <dbReference type="ARBA" id="ARBA00023004"/>
    </source>
</evidence>
<reference evidence="6" key="1">
    <citation type="submission" date="2016-01" db="EMBL/GenBank/DDBJ databases">
        <authorList>
            <person name="Mitreva M."/>
            <person name="Pepin K.H."/>
            <person name="Mihindukulasuriya K.A."/>
            <person name="Fulton R."/>
            <person name="Fronick C."/>
            <person name="O'Laughlin M."/>
            <person name="Miner T."/>
            <person name="Herter B."/>
            <person name="Rosa B.A."/>
            <person name="Cordes M."/>
            <person name="Tomlinson C."/>
            <person name="Wollam A."/>
            <person name="Palsikar V.B."/>
            <person name="Mardis E.R."/>
            <person name="Wilson R.K."/>
        </authorList>
    </citation>
    <scope>NUCLEOTIDE SEQUENCE [LARGE SCALE GENOMIC DNA]</scope>
    <source>
        <strain evidence="6">CMW8396</strain>
    </source>
</reference>
<dbReference type="SUPFAM" id="SSF54862">
    <property type="entry name" value="4Fe-4S ferredoxins"/>
    <property type="match status" value="1"/>
</dbReference>
<dbReference type="PROSITE" id="PS51379">
    <property type="entry name" value="4FE4S_FER_2"/>
    <property type="match status" value="2"/>
</dbReference>
<organism evidence="5 6">
    <name type="scientific">Fusobacterium equinum</name>
    <dbReference type="NCBI Taxonomy" id="134605"/>
    <lineage>
        <taxon>Bacteria</taxon>
        <taxon>Fusobacteriati</taxon>
        <taxon>Fusobacteriota</taxon>
        <taxon>Fusobacteriia</taxon>
        <taxon>Fusobacteriales</taxon>
        <taxon>Fusobacteriaceae</taxon>
        <taxon>Fusobacterium</taxon>
    </lineage>
</organism>
<dbReference type="PROSITE" id="PS00198">
    <property type="entry name" value="4FE4S_FER_1"/>
    <property type="match status" value="2"/>
</dbReference>
<dbReference type="AlphaFoldDB" id="A0A133NKH9"/>
<evidence type="ECO:0000259" key="4">
    <source>
        <dbReference type="PROSITE" id="PS51379"/>
    </source>
</evidence>
<dbReference type="GO" id="GO:0051536">
    <property type="term" value="F:iron-sulfur cluster binding"/>
    <property type="evidence" value="ECO:0007669"/>
    <property type="project" value="UniProtKB-KW"/>
</dbReference>
<dbReference type="InterPro" id="IPR036991">
    <property type="entry name" value="Fe_hydrogenase_ssu_sf"/>
</dbReference>
<dbReference type="Gene3D" id="3.10.20.600">
    <property type="match status" value="1"/>
</dbReference>
<dbReference type="STRING" id="134605.HMPREF3206_00210"/>
<dbReference type="InterPro" id="IPR004108">
    <property type="entry name" value="Fe_hydrogenase_lsu_C"/>
</dbReference>
<feature type="domain" description="4Fe-4S ferredoxin-type" evidence="4">
    <location>
        <begin position="221"/>
        <end position="249"/>
    </location>
</feature>
<dbReference type="InterPro" id="IPR003149">
    <property type="entry name" value="Fe_hydrogenase_ssu"/>
</dbReference>
<keyword evidence="2" id="KW-0408">Iron</keyword>